<reference evidence="1 2" key="1">
    <citation type="submission" date="2017-11" db="EMBL/GenBank/DDBJ databases">
        <title>De novo assembly and phasing of dikaryotic genomes from two isolates of Puccinia coronata f. sp. avenae, the causal agent of oat crown rust.</title>
        <authorList>
            <person name="Miller M.E."/>
            <person name="Zhang Y."/>
            <person name="Omidvar V."/>
            <person name="Sperschneider J."/>
            <person name="Schwessinger B."/>
            <person name="Raley C."/>
            <person name="Palmer J.M."/>
            <person name="Garnica D."/>
            <person name="Upadhyaya N."/>
            <person name="Rathjen J."/>
            <person name="Taylor J.M."/>
            <person name="Park R.F."/>
            <person name="Dodds P.N."/>
            <person name="Hirsch C.D."/>
            <person name="Kianian S.F."/>
            <person name="Figueroa M."/>
        </authorList>
    </citation>
    <scope>NUCLEOTIDE SEQUENCE [LARGE SCALE GENOMIC DNA]</scope>
    <source>
        <strain evidence="1">12SD80</strain>
    </source>
</reference>
<proteinExistence type="predicted"/>
<name>A0A2N5TAZ1_9BASI</name>
<dbReference type="EMBL" id="PGCI01000656">
    <property type="protein sequence ID" value="PLW22679.1"/>
    <property type="molecule type" value="Genomic_DNA"/>
</dbReference>
<sequence>MAVCYEEEIELRAPHPGGPIRVPHRKQRRGISTLKASPPGEVNRVAIQVLATPSGGFLKNPLVRWTLFGKSVQQTLQERPLDATLVKRLLDEGNQTVHWPLHPESARWTLHGSRPLDAVIKRPTGASISKRPLDASMERPTGAFRVKRPMDTLQIHNIKQPLIFSPGPDGFETIHWTLPGRFRDGSWTLRLDSKQIRPVRGQPRDGSQATKFWTTNGRPEVRPLVVRWDPWCTQTQKSPPTRGTF</sequence>
<protein>
    <submittedName>
        <fullName evidence="1">Uncharacterized protein</fullName>
    </submittedName>
</protein>
<gene>
    <name evidence="1" type="ORF">PCASD_12836</name>
</gene>
<organism evidence="1 2">
    <name type="scientific">Puccinia coronata f. sp. avenae</name>
    <dbReference type="NCBI Taxonomy" id="200324"/>
    <lineage>
        <taxon>Eukaryota</taxon>
        <taxon>Fungi</taxon>
        <taxon>Dikarya</taxon>
        <taxon>Basidiomycota</taxon>
        <taxon>Pucciniomycotina</taxon>
        <taxon>Pucciniomycetes</taxon>
        <taxon>Pucciniales</taxon>
        <taxon>Pucciniaceae</taxon>
        <taxon>Puccinia</taxon>
    </lineage>
</organism>
<evidence type="ECO:0000313" key="1">
    <source>
        <dbReference type="EMBL" id="PLW22679.1"/>
    </source>
</evidence>
<evidence type="ECO:0000313" key="2">
    <source>
        <dbReference type="Proteomes" id="UP000235392"/>
    </source>
</evidence>
<accession>A0A2N5TAZ1</accession>
<dbReference type="Proteomes" id="UP000235392">
    <property type="component" value="Unassembled WGS sequence"/>
</dbReference>
<comment type="caution">
    <text evidence="1">The sequence shown here is derived from an EMBL/GenBank/DDBJ whole genome shotgun (WGS) entry which is preliminary data.</text>
</comment>
<dbReference type="AlphaFoldDB" id="A0A2N5TAZ1"/>